<dbReference type="GO" id="GO:0030490">
    <property type="term" value="P:maturation of SSU-rRNA"/>
    <property type="evidence" value="ECO:0007669"/>
    <property type="project" value="TreeGrafter"/>
</dbReference>
<name>A0A9D3YWQ9_DREPO</name>
<feature type="compositionally biased region" description="Acidic residues" evidence="8">
    <location>
        <begin position="444"/>
        <end position="475"/>
    </location>
</feature>
<keyword evidence="4" id="KW-0698">rRNA processing</keyword>
<reference evidence="9" key="1">
    <citation type="journal article" date="2019" name="bioRxiv">
        <title>The Genome of the Zebra Mussel, Dreissena polymorpha: A Resource for Invasive Species Research.</title>
        <authorList>
            <person name="McCartney M.A."/>
            <person name="Auch B."/>
            <person name="Kono T."/>
            <person name="Mallez S."/>
            <person name="Zhang Y."/>
            <person name="Obille A."/>
            <person name="Becker A."/>
            <person name="Abrahante J.E."/>
            <person name="Garbe J."/>
            <person name="Badalamenti J.P."/>
            <person name="Herman A."/>
            <person name="Mangelson H."/>
            <person name="Liachko I."/>
            <person name="Sullivan S."/>
            <person name="Sone E.D."/>
            <person name="Koren S."/>
            <person name="Silverstein K.A.T."/>
            <person name="Beckman K.B."/>
            <person name="Gohl D.M."/>
        </authorList>
    </citation>
    <scope>NUCLEOTIDE SEQUENCE</scope>
    <source>
        <strain evidence="9">Duluth1</strain>
        <tissue evidence="9">Whole animal</tissue>
    </source>
</reference>
<comment type="caution">
    <text evidence="9">The sequence shown here is derived from an EMBL/GenBank/DDBJ whole genome shotgun (WGS) entry which is preliminary data.</text>
</comment>
<feature type="compositionally biased region" description="Basic and acidic residues" evidence="8">
    <location>
        <begin position="419"/>
        <end position="434"/>
    </location>
</feature>
<evidence type="ECO:0000313" key="10">
    <source>
        <dbReference type="Proteomes" id="UP000828390"/>
    </source>
</evidence>
<organism evidence="9 10">
    <name type="scientific">Dreissena polymorpha</name>
    <name type="common">Zebra mussel</name>
    <name type="synonym">Mytilus polymorpha</name>
    <dbReference type="NCBI Taxonomy" id="45954"/>
    <lineage>
        <taxon>Eukaryota</taxon>
        <taxon>Metazoa</taxon>
        <taxon>Spiralia</taxon>
        <taxon>Lophotrochozoa</taxon>
        <taxon>Mollusca</taxon>
        <taxon>Bivalvia</taxon>
        <taxon>Autobranchia</taxon>
        <taxon>Heteroconchia</taxon>
        <taxon>Euheterodonta</taxon>
        <taxon>Imparidentia</taxon>
        <taxon>Neoheterodontei</taxon>
        <taxon>Myida</taxon>
        <taxon>Dreissenoidea</taxon>
        <taxon>Dreissenidae</taxon>
        <taxon>Dreissena</taxon>
    </lineage>
</organism>
<accession>A0A9D3YWQ9</accession>
<keyword evidence="10" id="KW-1185">Reference proteome</keyword>
<dbReference type="EMBL" id="JAIWYP010000014">
    <property type="protein sequence ID" value="KAH3707259.1"/>
    <property type="molecule type" value="Genomic_DNA"/>
</dbReference>
<dbReference type="Pfam" id="PF04147">
    <property type="entry name" value="Nop14"/>
    <property type="match status" value="1"/>
</dbReference>
<evidence type="ECO:0000256" key="5">
    <source>
        <dbReference type="ARBA" id="ARBA00023242"/>
    </source>
</evidence>
<feature type="compositionally biased region" description="Basic and acidic residues" evidence="8">
    <location>
        <begin position="490"/>
        <end position="501"/>
    </location>
</feature>
<evidence type="ECO:0008006" key="11">
    <source>
        <dbReference type="Google" id="ProtNLM"/>
    </source>
</evidence>
<protein>
    <recommendedName>
        <fullName evidence="11">Nucleolar protein 14</fullName>
    </recommendedName>
</protein>
<evidence type="ECO:0000256" key="4">
    <source>
        <dbReference type="ARBA" id="ARBA00022552"/>
    </source>
</evidence>
<feature type="coiled-coil region" evidence="7">
    <location>
        <begin position="887"/>
        <end position="937"/>
    </location>
</feature>
<keyword evidence="3" id="KW-0690">Ribosome biogenesis</keyword>
<reference evidence="9" key="2">
    <citation type="submission" date="2020-11" db="EMBL/GenBank/DDBJ databases">
        <authorList>
            <person name="McCartney M.A."/>
            <person name="Auch B."/>
            <person name="Kono T."/>
            <person name="Mallez S."/>
            <person name="Becker A."/>
            <person name="Gohl D.M."/>
            <person name="Silverstein K.A.T."/>
            <person name="Koren S."/>
            <person name="Bechman K.B."/>
            <person name="Herman A."/>
            <person name="Abrahante J.E."/>
            <person name="Garbe J."/>
        </authorList>
    </citation>
    <scope>NUCLEOTIDE SEQUENCE</scope>
    <source>
        <strain evidence="9">Duluth1</strain>
        <tissue evidence="9">Whole animal</tissue>
    </source>
</reference>
<feature type="region of interest" description="Disordered" evidence="8">
    <location>
        <begin position="328"/>
        <end position="348"/>
    </location>
</feature>
<evidence type="ECO:0000256" key="8">
    <source>
        <dbReference type="SAM" id="MobiDB-lite"/>
    </source>
</evidence>
<dbReference type="GO" id="GO:0032040">
    <property type="term" value="C:small-subunit processome"/>
    <property type="evidence" value="ECO:0007669"/>
    <property type="project" value="InterPro"/>
</dbReference>
<sequence length="963" mass="111972">MPRDGMERLVIEKSLNDTDATHVSLIVINTIFVLKEVLGMGKKKLKPVADQVRQKRKHLVKKTNPFEVKVNRKKHDVLGRKAGKFERGMPGVSRSKANKRRKMTLLKEYEHQFKSNKFVDKRFGEHDASLTLEDKMMKRFALERSRTTTKSKFNLNDEEELTHYGQSLADIEKFDEPVISDAEEEDDEEKRAAAKIVAEQHFGGFMKKRDPEEEKKSWKERMEEMISESKKKKFERQMEKEKTVQMTVELDEQWRSLHNLMRTARLKKQPEENVTATGADDYDMAVRSLQFEMKGKPSERLKTEEEIARIEMERLEKLEADRVRRMKGLTEGPVSRQAGHRSADDLDDGFLLEPKLDFDYISYKDGKLLQEIPQKKDKQSAESDEDDEEDEEEEDHEEDDDNDDEEEEEEEEKDNIDDINLKRFKKEEKNDGRKMAKKTKVVTDDDDDVDEDYDDEEEEEENEDENTDGDGEESVESDHYSDVLSDEEKDPGAEIHDTKSEKSKKKVTFRSAKMIEEAKRELPYTFKAPNGYDALLEMLEGCSMEDQLTVIERIRKCHHPSLQEGNKQKLETLLGLLVQFYCDLCVQDPPQLEFASRLLPHMYVLTQMSPENTARVCADNLTDRQEEFAQICQRKAGRGLYPSLDTLMLFKLVAILFPTSDFRHEVTTPAMVFMCQILSQSPVNHHRDVVAGLLLCTLCLEYVSLSKRYIPEAINFLHGLLFLASEKEKNKLAEVMPPFKPVGDTINLLCVSGRVKSESFSKWSLSKYLPPVVDADLYDNDEFRVNAVHMTIGLITEFMALYKDLAAFREVFAPILTMLKHLPCQNYPESLKEKIQACKEECEKFSSKPLKPLAMQKKKPKPLKMFEPKVEEKFDGRKKGMRGTKDFNEKQKLMNRHKKEMRGAMRELKKDTKFLAREKLREQLTKDEERKRKVREIMGGLAKQEGDYKRMKLGLKERTDTGS</sequence>
<feature type="compositionally biased region" description="Basic and acidic residues" evidence="8">
    <location>
        <begin position="366"/>
        <end position="381"/>
    </location>
</feature>
<dbReference type="InterPro" id="IPR007276">
    <property type="entry name" value="Nop14"/>
</dbReference>
<dbReference type="GO" id="GO:0030692">
    <property type="term" value="C:Noc4p-Nop14p complex"/>
    <property type="evidence" value="ECO:0007669"/>
    <property type="project" value="TreeGrafter"/>
</dbReference>
<comment type="similarity">
    <text evidence="2">Belongs to the NOP14 family.</text>
</comment>
<evidence type="ECO:0000256" key="6">
    <source>
        <dbReference type="ARBA" id="ARBA00024695"/>
    </source>
</evidence>
<dbReference type="Proteomes" id="UP000828390">
    <property type="component" value="Unassembled WGS sequence"/>
</dbReference>
<comment type="subcellular location">
    <subcellularLocation>
        <location evidence="1">Nucleus</location>
        <location evidence="1">Nucleolus</location>
    </subcellularLocation>
</comment>
<dbReference type="PANTHER" id="PTHR23183">
    <property type="entry name" value="NOP14"/>
    <property type="match status" value="1"/>
</dbReference>
<evidence type="ECO:0000313" key="9">
    <source>
        <dbReference type="EMBL" id="KAH3707259.1"/>
    </source>
</evidence>
<keyword evidence="5" id="KW-0539">Nucleus</keyword>
<comment type="function">
    <text evidence="6">Involved in nucleolar processing of pre-18S ribosomal RNA. Has a role in the nuclear export of 40S pre-ribosomal subunit to the cytoplasm.</text>
</comment>
<feature type="region of interest" description="Disordered" evidence="8">
    <location>
        <begin position="366"/>
        <end position="504"/>
    </location>
</feature>
<evidence type="ECO:0000256" key="7">
    <source>
        <dbReference type="SAM" id="Coils"/>
    </source>
</evidence>
<gene>
    <name evidence="9" type="ORF">DPMN_066658</name>
</gene>
<dbReference type="AlphaFoldDB" id="A0A9D3YWQ9"/>
<feature type="compositionally biased region" description="Acidic residues" evidence="8">
    <location>
        <begin position="382"/>
        <end position="417"/>
    </location>
</feature>
<evidence type="ECO:0000256" key="1">
    <source>
        <dbReference type="ARBA" id="ARBA00004604"/>
    </source>
</evidence>
<keyword evidence="7" id="KW-0175">Coiled coil</keyword>
<dbReference type="PANTHER" id="PTHR23183:SF0">
    <property type="entry name" value="NUCLEOLAR PROTEIN 14"/>
    <property type="match status" value="1"/>
</dbReference>
<evidence type="ECO:0000256" key="2">
    <source>
        <dbReference type="ARBA" id="ARBA00007466"/>
    </source>
</evidence>
<evidence type="ECO:0000256" key="3">
    <source>
        <dbReference type="ARBA" id="ARBA00022517"/>
    </source>
</evidence>
<proteinExistence type="inferred from homology"/>